<name>A0ABN9RGQ1_9DINO</name>
<gene>
    <name evidence="2" type="ORF">PCOR1329_LOCUS19957</name>
</gene>
<evidence type="ECO:0000313" key="2">
    <source>
        <dbReference type="EMBL" id="CAK0817317.1"/>
    </source>
</evidence>
<proteinExistence type="predicted"/>
<evidence type="ECO:0000256" key="1">
    <source>
        <dbReference type="SAM" id="MobiDB-lite"/>
    </source>
</evidence>
<accession>A0ABN9RGQ1</accession>
<dbReference type="Proteomes" id="UP001189429">
    <property type="component" value="Unassembled WGS sequence"/>
</dbReference>
<evidence type="ECO:0000313" key="3">
    <source>
        <dbReference type="Proteomes" id="UP001189429"/>
    </source>
</evidence>
<sequence>MSWILGNVPAGGGESAPKRTKAKDGDYVTQRELTAQMEARLRSLEHGQSAQIHLPVNHVVVKNGQEKYQEHFRVVKEEGPEHGRGPPELQLFSQALKEIESWLEQEGSPAIQRFRGAPTVLIAMLAHGTSEDASECIKDCTYSPMYDHKIIGLTMALRDHIVVRSTVALAKTVDEAQKSTWGEAATDSTFEGVLQRIPLEPPSLGEGQKCMELMRSMSILLMVWGGGEMAKQLTGKKKD</sequence>
<feature type="region of interest" description="Disordered" evidence="1">
    <location>
        <begin position="1"/>
        <end position="26"/>
    </location>
</feature>
<dbReference type="EMBL" id="CAUYUJ010006424">
    <property type="protein sequence ID" value="CAK0817317.1"/>
    <property type="molecule type" value="Genomic_DNA"/>
</dbReference>
<protein>
    <submittedName>
        <fullName evidence="2">Uncharacterized protein</fullName>
    </submittedName>
</protein>
<organism evidence="2 3">
    <name type="scientific">Prorocentrum cordatum</name>
    <dbReference type="NCBI Taxonomy" id="2364126"/>
    <lineage>
        <taxon>Eukaryota</taxon>
        <taxon>Sar</taxon>
        <taxon>Alveolata</taxon>
        <taxon>Dinophyceae</taxon>
        <taxon>Prorocentrales</taxon>
        <taxon>Prorocentraceae</taxon>
        <taxon>Prorocentrum</taxon>
    </lineage>
</organism>
<comment type="caution">
    <text evidence="2">The sequence shown here is derived from an EMBL/GenBank/DDBJ whole genome shotgun (WGS) entry which is preliminary data.</text>
</comment>
<reference evidence="2" key="1">
    <citation type="submission" date="2023-10" db="EMBL/GenBank/DDBJ databases">
        <authorList>
            <person name="Chen Y."/>
            <person name="Shah S."/>
            <person name="Dougan E. K."/>
            <person name="Thang M."/>
            <person name="Chan C."/>
        </authorList>
    </citation>
    <scope>NUCLEOTIDE SEQUENCE [LARGE SCALE GENOMIC DNA]</scope>
</reference>
<keyword evidence="3" id="KW-1185">Reference proteome</keyword>